<dbReference type="AlphaFoldDB" id="W1NZ12"/>
<feature type="domain" description="Pectinesterase catalytic" evidence="7">
    <location>
        <begin position="63"/>
        <end position="184"/>
    </location>
</feature>
<keyword evidence="5" id="KW-0063">Aspartyl esterase</keyword>
<dbReference type="Gene3D" id="2.160.20.10">
    <property type="entry name" value="Single-stranded right-handed beta-helix, Pectin lyase-like"/>
    <property type="match status" value="1"/>
</dbReference>
<dbReference type="InterPro" id="IPR011050">
    <property type="entry name" value="Pectin_lyase_fold/virulence"/>
</dbReference>
<accession>W1NZ12</accession>
<evidence type="ECO:0000313" key="8">
    <source>
        <dbReference type="EMBL" id="ERN00551.1"/>
    </source>
</evidence>
<dbReference type="SUPFAM" id="SSF51126">
    <property type="entry name" value="Pectin lyase-like"/>
    <property type="match status" value="1"/>
</dbReference>
<proteinExistence type="inferred from homology"/>
<name>W1NZ12_AMBTC</name>
<keyword evidence="6" id="KW-0732">Signal</keyword>
<evidence type="ECO:0000256" key="2">
    <source>
        <dbReference type="ARBA" id="ARBA00008891"/>
    </source>
</evidence>
<dbReference type="InterPro" id="IPR000070">
    <property type="entry name" value="Pectinesterase_cat"/>
</dbReference>
<evidence type="ECO:0000256" key="6">
    <source>
        <dbReference type="SAM" id="SignalP"/>
    </source>
</evidence>
<dbReference type="GO" id="GO:0030599">
    <property type="term" value="F:pectinesterase activity"/>
    <property type="evidence" value="ECO:0000318"/>
    <property type="project" value="GO_Central"/>
</dbReference>
<dbReference type="UniPathway" id="UPA00545">
    <property type="reaction ID" value="UER00823"/>
</dbReference>
<feature type="signal peptide" evidence="6">
    <location>
        <begin position="1"/>
        <end position="21"/>
    </location>
</feature>
<evidence type="ECO:0000256" key="1">
    <source>
        <dbReference type="ARBA" id="ARBA00005184"/>
    </source>
</evidence>
<dbReference type="PANTHER" id="PTHR31321">
    <property type="entry name" value="ACYL-COA THIOESTER HYDROLASE YBHC-RELATED"/>
    <property type="match status" value="1"/>
</dbReference>
<feature type="chain" id="PRO_5011110594" description="pectinesterase" evidence="6">
    <location>
        <begin position="22"/>
        <end position="186"/>
    </location>
</feature>
<reference evidence="9" key="1">
    <citation type="journal article" date="2013" name="Science">
        <title>The Amborella genome and the evolution of flowering plants.</title>
        <authorList>
            <consortium name="Amborella Genome Project"/>
        </authorList>
    </citation>
    <scope>NUCLEOTIDE SEQUENCE [LARGE SCALE GENOMIC DNA]</scope>
</reference>
<comment type="pathway">
    <text evidence="1">Glycan metabolism; pectin degradation; 2-dehydro-3-deoxy-D-gluconate from pectin: step 1/5.</text>
</comment>
<evidence type="ECO:0000259" key="7">
    <source>
        <dbReference type="Pfam" id="PF01095"/>
    </source>
</evidence>
<dbReference type="Pfam" id="PF01095">
    <property type="entry name" value="Pectinesterase"/>
    <property type="match status" value="1"/>
</dbReference>
<evidence type="ECO:0000313" key="9">
    <source>
        <dbReference type="Proteomes" id="UP000017836"/>
    </source>
</evidence>
<comment type="similarity">
    <text evidence="2">Belongs to the pectinesterase family.</text>
</comment>
<dbReference type="STRING" id="13333.W1NZ12"/>
<dbReference type="PANTHER" id="PTHR31321:SF126">
    <property type="entry name" value="PECTINESTERASE"/>
    <property type="match status" value="1"/>
</dbReference>
<evidence type="ECO:0000256" key="3">
    <source>
        <dbReference type="ARBA" id="ARBA00013229"/>
    </source>
</evidence>
<dbReference type="Gramene" id="ERN00551">
    <property type="protein sequence ID" value="ERN00551"/>
    <property type="gene ID" value="AMTR_s00102p00102440"/>
</dbReference>
<evidence type="ECO:0000256" key="5">
    <source>
        <dbReference type="ARBA" id="ARBA00023085"/>
    </source>
</evidence>
<dbReference type="InterPro" id="IPR012334">
    <property type="entry name" value="Pectin_lyas_fold"/>
</dbReference>
<organism evidence="8 9">
    <name type="scientific">Amborella trichopoda</name>
    <dbReference type="NCBI Taxonomy" id="13333"/>
    <lineage>
        <taxon>Eukaryota</taxon>
        <taxon>Viridiplantae</taxon>
        <taxon>Streptophyta</taxon>
        <taxon>Embryophyta</taxon>
        <taxon>Tracheophyta</taxon>
        <taxon>Spermatophyta</taxon>
        <taxon>Magnoliopsida</taxon>
        <taxon>Amborellales</taxon>
        <taxon>Amborellaceae</taxon>
        <taxon>Amborella</taxon>
    </lineage>
</organism>
<dbReference type="EMBL" id="KI394858">
    <property type="protein sequence ID" value="ERN00551.1"/>
    <property type="molecule type" value="Genomic_DNA"/>
</dbReference>
<dbReference type="HOGENOM" id="CLU_1456353_0_0_1"/>
<dbReference type="GO" id="GO:0045490">
    <property type="term" value="P:pectin catabolic process"/>
    <property type="evidence" value="ECO:0000318"/>
    <property type="project" value="GO_Central"/>
</dbReference>
<keyword evidence="4" id="KW-0378">Hydrolase</keyword>
<keyword evidence="9" id="KW-1185">Reference proteome</keyword>
<dbReference type="OMA" id="KSKWHIT"/>
<gene>
    <name evidence="8" type="ORF">AMTR_s00102p00102440</name>
</gene>
<evidence type="ECO:0000256" key="4">
    <source>
        <dbReference type="ARBA" id="ARBA00022801"/>
    </source>
</evidence>
<dbReference type="Proteomes" id="UP000017836">
    <property type="component" value="Unassembled WGS sequence"/>
</dbReference>
<dbReference type="EC" id="3.1.1.11" evidence="3"/>
<sequence length="186" mass="20772">MEISKTFNLLSILFLPQTLSGFVFSSKPGTTGFNRKHDTSEFLTVSIFLDLLRSCGQLLLCGSEKIKINASQSCIALEGEGMDKTFILWDDYAHDNISTVTSATFTVRATDFVARKISFQNTFPRNVPTQGVAVLVGGDRSAFYECGFYGYQDTLADYKGRHYFKDCYIQGSSDFIYGEGQSIYEV</sequence>
<protein>
    <recommendedName>
        <fullName evidence="3">pectinesterase</fullName>
        <ecNumber evidence="3">3.1.1.11</ecNumber>
    </recommendedName>
</protein>
<dbReference type="GO" id="GO:0042545">
    <property type="term" value="P:cell wall modification"/>
    <property type="evidence" value="ECO:0007669"/>
    <property type="project" value="InterPro"/>
</dbReference>